<dbReference type="Pfam" id="PF08746">
    <property type="entry name" value="zf-RING-like"/>
    <property type="match status" value="1"/>
</dbReference>
<keyword evidence="9" id="KW-0233">DNA recombination</keyword>
<reference evidence="13 14" key="1">
    <citation type="journal article" date="2023" name="Elife">
        <title>Identification of key yeast species and microbe-microbe interactions impacting larval growth of Drosophila in the wild.</title>
        <authorList>
            <person name="Mure A."/>
            <person name="Sugiura Y."/>
            <person name="Maeda R."/>
            <person name="Honda K."/>
            <person name="Sakurai N."/>
            <person name="Takahashi Y."/>
            <person name="Watada M."/>
            <person name="Katoh T."/>
            <person name="Gotoh A."/>
            <person name="Gotoh Y."/>
            <person name="Taniguchi I."/>
            <person name="Nakamura K."/>
            <person name="Hayashi T."/>
            <person name="Katayama T."/>
            <person name="Uemura T."/>
            <person name="Hattori Y."/>
        </authorList>
    </citation>
    <scope>NUCLEOTIDE SEQUENCE [LARGE SCALE GENOMIC DNA]</scope>
    <source>
        <strain evidence="13 14">SB-73</strain>
    </source>
</reference>
<dbReference type="InterPro" id="IPR011513">
    <property type="entry name" value="Nse1"/>
</dbReference>
<dbReference type="Proteomes" id="UP001362899">
    <property type="component" value="Unassembled WGS sequence"/>
</dbReference>
<gene>
    <name evidence="13" type="ORF">DASB73_022290</name>
</gene>
<comment type="caution">
    <text evidence="13">The sequence shown here is derived from an EMBL/GenBank/DDBJ whole genome shotgun (WGS) entry which is preliminary data.</text>
</comment>
<evidence type="ECO:0000313" key="13">
    <source>
        <dbReference type="EMBL" id="GMM51271.1"/>
    </source>
</evidence>
<dbReference type="GO" id="GO:0005634">
    <property type="term" value="C:nucleus"/>
    <property type="evidence" value="ECO:0007669"/>
    <property type="project" value="UniProtKB-SubCell"/>
</dbReference>
<keyword evidence="11" id="KW-0539">Nucleus</keyword>
<dbReference type="InterPro" id="IPR013083">
    <property type="entry name" value="Znf_RING/FYVE/PHD"/>
</dbReference>
<dbReference type="InterPro" id="IPR014857">
    <property type="entry name" value="Nse1_RING_C4HC3-type"/>
</dbReference>
<protein>
    <recommendedName>
        <fullName evidence="2">Non-structural maintenance of chromosomes element 1 homolog</fullName>
    </recommendedName>
</protein>
<name>A0AAV5RI74_STABA</name>
<evidence type="ECO:0000256" key="11">
    <source>
        <dbReference type="ARBA" id="ARBA00023242"/>
    </source>
</evidence>
<dbReference type="PANTHER" id="PTHR20973:SF0">
    <property type="entry name" value="NON-STRUCTURAL MAINTENANCE OF CHROMOSOMES ELEMENT 1 HOMOLOG"/>
    <property type="match status" value="1"/>
</dbReference>
<evidence type="ECO:0000256" key="9">
    <source>
        <dbReference type="ARBA" id="ARBA00023172"/>
    </source>
</evidence>
<accession>A0AAV5RI74</accession>
<keyword evidence="5" id="KW-0227">DNA damage</keyword>
<keyword evidence="14" id="KW-1185">Reference proteome</keyword>
<evidence type="ECO:0000256" key="3">
    <source>
        <dbReference type="ARBA" id="ARBA00022679"/>
    </source>
</evidence>
<evidence type="ECO:0000256" key="1">
    <source>
        <dbReference type="ARBA" id="ARBA00004123"/>
    </source>
</evidence>
<evidence type="ECO:0000256" key="2">
    <source>
        <dbReference type="ARBA" id="ARBA00019422"/>
    </source>
</evidence>
<dbReference type="EMBL" id="BTGC01000003">
    <property type="protein sequence ID" value="GMM51271.1"/>
    <property type="molecule type" value="Genomic_DNA"/>
</dbReference>
<evidence type="ECO:0000313" key="14">
    <source>
        <dbReference type="Proteomes" id="UP001362899"/>
    </source>
</evidence>
<keyword evidence="3" id="KW-0808">Transferase</keyword>
<dbReference type="GO" id="GO:0030915">
    <property type="term" value="C:Smc5-Smc6 complex"/>
    <property type="evidence" value="ECO:0007669"/>
    <property type="project" value="InterPro"/>
</dbReference>
<keyword evidence="10" id="KW-0234">DNA repair</keyword>
<feature type="domain" description="Non-structural maintenance of chromosomes element 1 RING C4HC3-type" evidence="12">
    <location>
        <begin position="185"/>
        <end position="229"/>
    </location>
</feature>
<comment type="subcellular location">
    <subcellularLocation>
        <location evidence="1">Nucleus</location>
    </subcellularLocation>
</comment>
<proteinExistence type="predicted"/>
<evidence type="ECO:0000259" key="12">
    <source>
        <dbReference type="Pfam" id="PF08746"/>
    </source>
</evidence>
<dbReference type="GO" id="GO:0004842">
    <property type="term" value="F:ubiquitin-protein transferase activity"/>
    <property type="evidence" value="ECO:0007669"/>
    <property type="project" value="TreeGrafter"/>
</dbReference>
<keyword evidence="8" id="KW-0862">Zinc</keyword>
<dbReference type="GO" id="GO:0008270">
    <property type="term" value="F:zinc ion binding"/>
    <property type="evidence" value="ECO:0007669"/>
    <property type="project" value="UniProtKB-KW"/>
</dbReference>
<evidence type="ECO:0000256" key="10">
    <source>
        <dbReference type="ARBA" id="ARBA00023204"/>
    </source>
</evidence>
<evidence type="ECO:0000256" key="7">
    <source>
        <dbReference type="ARBA" id="ARBA00022786"/>
    </source>
</evidence>
<organism evidence="13 14">
    <name type="scientific">Starmerella bacillaris</name>
    <name type="common">Yeast</name>
    <name type="synonym">Candida zemplinina</name>
    <dbReference type="NCBI Taxonomy" id="1247836"/>
    <lineage>
        <taxon>Eukaryota</taxon>
        <taxon>Fungi</taxon>
        <taxon>Dikarya</taxon>
        <taxon>Ascomycota</taxon>
        <taxon>Saccharomycotina</taxon>
        <taxon>Dipodascomycetes</taxon>
        <taxon>Dipodascales</taxon>
        <taxon>Trichomonascaceae</taxon>
        <taxon>Starmerella</taxon>
    </lineage>
</organism>
<keyword evidence="7" id="KW-0833">Ubl conjugation pathway</keyword>
<keyword evidence="6" id="KW-0863">Zinc-finger</keyword>
<dbReference type="GO" id="GO:0000724">
    <property type="term" value="P:double-strand break repair via homologous recombination"/>
    <property type="evidence" value="ECO:0007669"/>
    <property type="project" value="TreeGrafter"/>
</dbReference>
<dbReference type="AlphaFoldDB" id="A0AAV5RI74"/>
<sequence length="233" mass="26836">MSEVSNIAAEAPFLQLLLAANPASENILSSHIESMNRKLPPQDRRSLEDIVSYGNYVLEALNMEIKRFREDFRQGEYWLAVIDRGEVSEFNSKLAMSKPHAAQLKDMLDLMFADKQLVGIDVAKLSSSTFSAKTDIIHRMLRNQYFVALEPEYEGQQRVIVSSKLLYSMEPYFKETYGDKSLFKCLGCRHWVLQGKFCSNKKCNTRLHDWCYIPYFRSQGITEGTCPECQHPI</sequence>
<dbReference type="Gene3D" id="3.30.40.10">
    <property type="entry name" value="Zinc/RING finger domain, C3HC4 (zinc finger)"/>
    <property type="match status" value="1"/>
</dbReference>
<evidence type="ECO:0000256" key="4">
    <source>
        <dbReference type="ARBA" id="ARBA00022723"/>
    </source>
</evidence>
<evidence type="ECO:0000256" key="5">
    <source>
        <dbReference type="ARBA" id="ARBA00022763"/>
    </source>
</evidence>
<dbReference type="PANTHER" id="PTHR20973">
    <property type="entry name" value="NON-SMC ELEMENT 1-RELATED"/>
    <property type="match status" value="1"/>
</dbReference>
<evidence type="ECO:0000256" key="6">
    <source>
        <dbReference type="ARBA" id="ARBA00022771"/>
    </source>
</evidence>
<keyword evidence="4" id="KW-0479">Metal-binding</keyword>
<evidence type="ECO:0000256" key="8">
    <source>
        <dbReference type="ARBA" id="ARBA00022833"/>
    </source>
</evidence>